<dbReference type="InterPro" id="IPR016064">
    <property type="entry name" value="NAD/diacylglycerol_kinase_sf"/>
</dbReference>
<evidence type="ECO:0000313" key="4">
    <source>
        <dbReference type="Proteomes" id="UP000749293"/>
    </source>
</evidence>
<dbReference type="GeneID" id="55973580"/>
<dbReference type="OrthoDB" id="3853857at2759"/>
<dbReference type="Gene3D" id="2.60.200.40">
    <property type="match status" value="1"/>
</dbReference>
<dbReference type="GO" id="GO:0046512">
    <property type="term" value="P:sphingosine biosynthetic process"/>
    <property type="evidence" value="ECO:0007669"/>
    <property type="project" value="TreeGrafter"/>
</dbReference>
<reference evidence="3" key="1">
    <citation type="submission" date="2020-03" db="EMBL/GenBank/DDBJ databases">
        <title>Site-based positive gene gene selection in Geosmithia morbida across the United States reveals a broad range of putative effectors and factors for local host and environmental adapation.</title>
        <authorList>
            <person name="Onufrak A."/>
            <person name="Murdoch R.W."/>
            <person name="Gazis R."/>
            <person name="Huff M."/>
            <person name="Staton M."/>
            <person name="Klingeman W."/>
            <person name="Hadziabdic D."/>
        </authorList>
    </citation>
    <scope>NUCLEOTIDE SEQUENCE</scope>
    <source>
        <strain evidence="3">1262</strain>
    </source>
</reference>
<proteinExistence type="predicted"/>
<dbReference type="Gene3D" id="3.40.50.10330">
    <property type="entry name" value="Probable inorganic polyphosphate/atp-NAD kinase, domain 1"/>
    <property type="match status" value="1"/>
</dbReference>
<evidence type="ECO:0000259" key="2">
    <source>
        <dbReference type="PROSITE" id="PS50146"/>
    </source>
</evidence>
<dbReference type="InterPro" id="IPR001206">
    <property type="entry name" value="Diacylglycerol_kinase_cat_dom"/>
</dbReference>
<feature type="region of interest" description="Disordered" evidence="1">
    <location>
        <begin position="340"/>
        <end position="379"/>
    </location>
</feature>
<dbReference type="AlphaFoldDB" id="A0A9P4YUM5"/>
<dbReference type="GO" id="GO:0016773">
    <property type="term" value="F:phosphotransferase activity, alcohol group as acceptor"/>
    <property type="evidence" value="ECO:0007669"/>
    <property type="project" value="UniProtKB-ARBA"/>
</dbReference>
<dbReference type="PANTHER" id="PTHR12358:SF31">
    <property type="entry name" value="ACYLGLYCEROL KINASE, MITOCHONDRIAL"/>
    <property type="match status" value="1"/>
</dbReference>
<dbReference type="GO" id="GO:0005737">
    <property type="term" value="C:cytoplasm"/>
    <property type="evidence" value="ECO:0007669"/>
    <property type="project" value="TreeGrafter"/>
</dbReference>
<sequence length="815" mass="90561">MDTDRQVVLLGGNEARRRPVTATRTDSGLEINGMKRPHDKLCGSLDVLTHNSFVSADYGIKTLIPYYNILWVEATSETLTIDYVADTNRNPARVDKQSWSIPNSHLADIVETFSAELLSSAYGKAKRAKSAYVLLNPNSGPGGAVRKWQTEAKPLFDAARMTLNVVTLTRGGEATDLVEKMDLDKYDTVVACSGDGTPHEIFNGLGKRPDAVKALNKVAISHIPCGSGNAMALNLYGSNRPALAALGIIKGVVTPLDLVCITQGPRRFLSFLSQALGIVAESDLGTENWRWMGAKRFELGLLTRVYQKKCYPFDLAVKVEIPDKESIKVHYKKYITKVRQPDTPGNSTDTTAAAAETGTFSEESVESELDSNQGLPKLKHGTVQDELDNQEWELVPYDKIGNFYCGNLAYMAPDANFFPGALPSDGLMDLVMIEGDLPTIKATKTLLAVESNKFFNLPQVQYKKISAYRIIPRDQEDGYISIDGEKVPFEPFQAEVYKGLGRVLSKGGTFEAEGPIGWEEAPLEIEEATVSSGDKRLLDERTQEQYYTTIIQRYMSFCNDAGKRDELLRLFESLSIDGAGSRYAAAASTAASAVAPNLGSHEGGRAIQEAVERLQSPANTLPLSQVMMALRKLREGMVASKRIDDFAVQAYLFCIRLSVMVKQPESYHAAILYLLRHLHPLCPLTSLELQEVVSYLVLDTACRRGDLGEAYWLRREHRLRDPQVDAVLRALAHDNWISFHRLKFQVDGHRARLLDFADGDLRSRTLKAFGRSYFTVERRFLESATDASWDHLTTKDGVGWELDGDKVVIRRVRAR</sequence>
<dbReference type="Pfam" id="PF00781">
    <property type="entry name" value="DAGK_cat"/>
    <property type="match status" value="1"/>
</dbReference>
<gene>
    <name evidence="3" type="ORF">GMORB2_7357</name>
</gene>
<feature type="domain" description="DAGKc" evidence="2">
    <location>
        <begin position="126"/>
        <end position="265"/>
    </location>
</feature>
<evidence type="ECO:0000256" key="1">
    <source>
        <dbReference type="SAM" id="MobiDB-lite"/>
    </source>
</evidence>
<dbReference type="SMART" id="SM00046">
    <property type="entry name" value="DAGKc"/>
    <property type="match status" value="1"/>
</dbReference>
<dbReference type="Pfam" id="PF24321">
    <property type="entry name" value="DUF7493"/>
    <property type="match status" value="1"/>
</dbReference>
<dbReference type="InterPro" id="IPR050187">
    <property type="entry name" value="Lipid_Phosphate_FormReg"/>
</dbReference>
<accession>A0A9P4YUM5</accession>
<dbReference type="GO" id="GO:0001727">
    <property type="term" value="F:lipid kinase activity"/>
    <property type="evidence" value="ECO:0007669"/>
    <property type="project" value="TreeGrafter"/>
</dbReference>
<protein>
    <submittedName>
        <fullName evidence="3">Sphingosine kinase</fullName>
    </submittedName>
</protein>
<dbReference type="InterPro" id="IPR055916">
    <property type="entry name" value="DUF7493"/>
</dbReference>
<dbReference type="PANTHER" id="PTHR12358">
    <property type="entry name" value="SPHINGOSINE KINASE"/>
    <property type="match status" value="1"/>
</dbReference>
<name>A0A9P4YUM5_9HYPO</name>
<feature type="compositionally biased region" description="Low complexity" evidence="1">
    <location>
        <begin position="347"/>
        <end position="362"/>
    </location>
</feature>
<keyword evidence="3" id="KW-0418">Kinase</keyword>
<dbReference type="GO" id="GO:0016020">
    <property type="term" value="C:membrane"/>
    <property type="evidence" value="ECO:0007669"/>
    <property type="project" value="TreeGrafter"/>
</dbReference>
<dbReference type="InterPro" id="IPR017438">
    <property type="entry name" value="ATP-NAD_kinase_N"/>
</dbReference>
<comment type="caution">
    <text evidence="3">The sequence shown here is derived from an EMBL/GenBank/DDBJ whole genome shotgun (WGS) entry which is preliminary data.</text>
</comment>
<organism evidence="3 4">
    <name type="scientific">Geosmithia morbida</name>
    <dbReference type="NCBI Taxonomy" id="1094350"/>
    <lineage>
        <taxon>Eukaryota</taxon>
        <taxon>Fungi</taxon>
        <taxon>Dikarya</taxon>
        <taxon>Ascomycota</taxon>
        <taxon>Pezizomycotina</taxon>
        <taxon>Sordariomycetes</taxon>
        <taxon>Hypocreomycetidae</taxon>
        <taxon>Hypocreales</taxon>
        <taxon>Bionectriaceae</taxon>
        <taxon>Geosmithia</taxon>
    </lineage>
</organism>
<dbReference type="EMBL" id="JAANYQ010000009">
    <property type="protein sequence ID" value="KAF4122365.1"/>
    <property type="molecule type" value="Genomic_DNA"/>
</dbReference>
<keyword evidence="3" id="KW-0808">Transferase</keyword>
<dbReference type="Proteomes" id="UP000749293">
    <property type="component" value="Unassembled WGS sequence"/>
</dbReference>
<dbReference type="RefSeq" id="XP_035321017.1">
    <property type="nucleotide sequence ID" value="XM_035469322.1"/>
</dbReference>
<keyword evidence="4" id="KW-1185">Reference proteome</keyword>
<dbReference type="SUPFAM" id="SSF111331">
    <property type="entry name" value="NAD kinase/diacylglycerol kinase-like"/>
    <property type="match status" value="1"/>
</dbReference>
<evidence type="ECO:0000313" key="3">
    <source>
        <dbReference type="EMBL" id="KAF4122365.1"/>
    </source>
</evidence>
<dbReference type="PROSITE" id="PS50146">
    <property type="entry name" value="DAGK"/>
    <property type="match status" value="1"/>
</dbReference>